<dbReference type="Proteomes" id="UP000007875">
    <property type="component" value="Unassembled WGS sequence"/>
</dbReference>
<organism evidence="1 2">
    <name type="scientific">Ciona savignyi</name>
    <name type="common">Pacific transparent sea squirt</name>
    <dbReference type="NCBI Taxonomy" id="51511"/>
    <lineage>
        <taxon>Eukaryota</taxon>
        <taxon>Metazoa</taxon>
        <taxon>Chordata</taxon>
        <taxon>Tunicata</taxon>
        <taxon>Ascidiacea</taxon>
        <taxon>Phlebobranchia</taxon>
        <taxon>Cionidae</taxon>
        <taxon>Ciona</taxon>
    </lineage>
</organism>
<proteinExistence type="predicted"/>
<dbReference type="InterPro" id="IPR004981">
    <property type="entry name" value="Trp_2_3_dOase"/>
</dbReference>
<evidence type="ECO:0000313" key="2">
    <source>
        <dbReference type="Proteomes" id="UP000007875"/>
    </source>
</evidence>
<dbReference type="Pfam" id="PF03301">
    <property type="entry name" value="Trp_dioxygenase"/>
    <property type="match status" value="1"/>
</dbReference>
<dbReference type="PANTHER" id="PTHR10138:SF0">
    <property type="entry name" value="TRYPTOPHAN 2,3-DIOXYGENASE"/>
    <property type="match status" value="1"/>
</dbReference>
<dbReference type="GO" id="GO:0019441">
    <property type="term" value="P:L-tryptophan catabolic process to kynurenine"/>
    <property type="evidence" value="ECO:0007669"/>
    <property type="project" value="InterPro"/>
</dbReference>
<dbReference type="InParanoid" id="H2YYY4"/>
<dbReference type="eggNOG" id="KOG3906">
    <property type="taxonomic scope" value="Eukaryota"/>
</dbReference>
<dbReference type="Gene3D" id="1.10.287.3810">
    <property type="match status" value="1"/>
</dbReference>
<reference evidence="1" key="3">
    <citation type="submission" date="2025-09" db="UniProtKB">
        <authorList>
            <consortium name="Ensembl"/>
        </authorList>
    </citation>
    <scope>IDENTIFICATION</scope>
</reference>
<dbReference type="PANTHER" id="PTHR10138">
    <property type="entry name" value="TRYPTOPHAN 2,3-DIOXYGENASE"/>
    <property type="match status" value="1"/>
</dbReference>
<dbReference type="Ensembl" id="ENSCSAVT00000010672.1">
    <property type="protein sequence ID" value="ENSCSAVP00000010545.1"/>
    <property type="gene ID" value="ENSCSAVG00000006201.1"/>
</dbReference>
<dbReference type="AlphaFoldDB" id="H2YYY4"/>
<sequence length="406" mass="47747">MACPYLAGKGRHSEPVLFDETDFTKSSQEGTNMIKNHEQLTYSSYLQLPRILSSQYLQSSRGNKIPVHDEHLFIVTHQTFELWFKQIIHEVDSVRQIFADAYLEERNMLLLISRITRVSDILQVRCLALTVMVFYQTLFYEICKKRPYLQNGSGFQSLQFRLMEIKLGMTDELRVQYNQQHYMNVFFGEEKEKLKRAVSEKNLFELVNGWLERTPGLEANGFDFFDKFKCSVQAMHEEFKAFGEVGLMNEDEKKEHLLEYKRGVENFDSIFDENKHNKMIAAGDRRFSHKALQGALMIYLYRDEPRFHLPFQLLHALMDIDSHLTKFRYSHTCMVQRMIGRKIGSGGSSGYLYLRSTCSDRYKIFVDLMNLSSFLVPRDRIPPLNRKTRRSLSVHDIYHSDSFKPV</sequence>
<dbReference type="GO" id="GO:0004833">
    <property type="term" value="F:L-tryptophan 2,3-dioxygenase activity"/>
    <property type="evidence" value="ECO:0007669"/>
    <property type="project" value="InterPro"/>
</dbReference>
<dbReference type="OMA" id="WRWRNDH"/>
<dbReference type="GO" id="GO:0020037">
    <property type="term" value="F:heme binding"/>
    <property type="evidence" value="ECO:0007669"/>
    <property type="project" value="InterPro"/>
</dbReference>
<dbReference type="GeneTree" id="ENSGT00390000008593"/>
<dbReference type="GO" id="GO:0046872">
    <property type="term" value="F:metal ion binding"/>
    <property type="evidence" value="ECO:0007669"/>
    <property type="project" value="InterPro"/>
</dbReference>
<protein>
    <submittedName>
        <fullName evidence="1">Uncharacterized protein</fullName>
    </submittedName>
</protein>
<dbReference type="InterPro" id="IPR037217">
    <property type="entry name" value="Trp/Indoleamine_2_3_dOase-like"/>
</dbReference>
<dbReference type="STRING" id="51511.ENSCSAVP00000010545"/>
<dbReference type="SUPFAM" id="SSF140959">
    <property type="entry name" value="Indolic compounds 2,3-dioxygenase-like"/>
    <property type="match status" value="1"/>
</dbReference>
<keyword evidence="2" id="KW-1185">Reference proteome</keyword>
<accession>H2YYY4</accession>
<dbReference type="Gene3D" id="1.20.58.480">
    <property type="match status" value="1"/>
</dbReference>
<dbReference type="FunCoup" id="H2YYY4">
    <property type="interactions" value="1"/>
</dbReference>
<reference evidence="2" key="1">
    <citation type="submission" date="2003-08" db="EMBL/GenBank/DDBJ databases">
        <authorList>
            <person name="Birren B."/>
            <person name="Nusbaum C."/>
            <person name="Abebe A."/>
            <person name="Abouelleil A."/>
            <person name="Adekoya E."/>
            <person name="Ait-zahra M."/>
            <person name="Allen N."/>
            <person name="Allen T."/>
            <person name="An P."/>
            <person name="Anderson M."/>
            <person name="Anderson S."/>
            <person name="Arachchi H."/>
            <person name="Armbruster J."/>
            <person name="Bachantsang P."/>
            <person name="Baldwin J."/>
            <person name="Barry A."/>
            <person name="Bayul T."/>
            <person name="Blitshsteyn B."/>
            <person name="Bloom T."/>
            <person name="Blye J."/>
            <person name="Boguslavskiy L."/>
            <person name="Borowsky M."/>
            <person name="Boukhgalter B."/>
            <person name="Brunache A."/>
            <person name="Butler J."/>
            <person name="Calixte N."/>
            <person name="Calvo S."/>
            <person name="Camarata J."/>
            <person name="Campo K."/>
            <person name="Chang J."/>
            <person name="Cheshatsang Y."/>
            <person name="Citroen M."/>
            <person name="Collymore A."/>
            <person name="Considine T."/>
            <person name="Cook A."/>
            <person name="Cooke P."/>
            <person name="Corum B."/>
            <person name="Cuomo C."/>
            <person name="David R."/>
            <person name="Dawoe T."/>
            <person name="Degray S."/>
            <person name="Dodge S."/>
            <person name="Dooley K."/>
            <person name="Dorje P."/>
            <person name="Dorjee K."/>
            <person name="Dorris L."/>
            <person name="Duffey N."/>
            <person name="Dupes A."/>
            <person name="Elkins T."/>
            <person name="Engels R."/>
            <person name="Erickson J."/>
            <person name="Farina A."/>
            <person name="Faro S."/>
            <person name="Ferreira P."/>
            <person name="Fischer H."/>
            <person name="Fitzgerald M."/>
            <person name="Foley K."/>
            <person name="Gage D."/>
            <person name="Galagan J."/>
            <person name="Gearin G."/>
            <person name="Gnerre S."/>
            <person name="Gnirke A."/>
            <person name="Goyette A."/>
            <person name="Graham J."/>
            <person name="Grandbois E."/>
            <person name="Gyaltsen K."/>
            <person name="Hafez N."/>
            <person name="Hagopian D."/>
            <person name="Hagos B."/>
            <person name="Hall J."/>
            <person name="Hatcher B."/>
            <person name="Heller A."/>
            <person name="Higgins H."/>
            <person name="Honan T."/>
            <person name="Horn A."/>
            <person name="Houde N."/>
            <person name="Hughes L."/>
            <person name="Hulme W."/>
            <person name="Husby E."/>
            <person name="Iliev I."/>
            <person name="Jaffe D."/>
            <person name="Jones C."/>
            <person name="Kamal M."/>
            <person name="Kamat A."/>
            <person name="Kamvysselis M."/>
            <person name="Karlsson E."/>
            <person name="Kells C."/>
            <person name="Kieu A."/>
            <person name="Kisner P."/>
            <person name="Kodira C."/>
            <person name="Kulbokas E."/>
            <person name="Labutti K."/>
            <person name="Lama D."/>
            <person name="Landers T."/>
            <person name="Leger J."/>
            <person name="Levine S."/>
            <person name="Lewis D."/>
            <person name="Lewis T."/>
            <person name="Lindblad-toh K."/>
            <person name="Liu X."/>
            <person name="Lokyitsang T."/>
            <person name="Lokyitsang Y."/>
            <person name="Lucien O."/>
            <person name="Lui A."/>
            <person name="Ma L.J."/>
            <person name="Mabbitt R."/>
            <person name="Macdonald J."/>
            <person name="Maclean C."/>
            <person name="Major J."/>
            <person name="Manning J."/>
            <person name="Marabella R."/>
            <person name="Maru K."/>
            <person name="Matthews C."/>
            <person name="Mauceli E."/>
            <person name="Mccarthy M."/>
            <person name="Mcdonough S."/>
            <person name="Mcghee T."/>
            <person name="Meldrim J."/>
            <person name="Meneus L."/>
            <person name="Mesirov J."/>
            <person name="Mihalev A."/>
            <person name="Mihova T."/>
            <person name="Mikkelsen T."/>
            <person name="Mlenga V."/>
            <person name="Moru K."/>
            <person name="Mozes J."/>
            <person name="Mulrain L."/>
            <person name="Munson G."/>
            <person name="Naylor J."/>
            <person name="Newes C."/>
            <person name="Nguyen C."/>
            <person name="Nguyen N."/>
            <person name="Nguyen T."/>
            <person name="Nicol R."/>
            <person name="Nielsen C."/>
            <person name="Nizzari M."/>
            <person name="Norbu C."/>
            <person name="Norbu N."/>
            <person name="O'donnell P."/>
            <person name="Okoawo O."/>
            <person name="O'leary S."/>
            <person name="Omotosho B."/>
            <person name="O'neill K."/>
            <person name="Osman S."/>
            <person name="Parker S."/>
            <person name="Perrin D."/>
            <person name="Phunkhang P."/>
            <person name="Piqani B."/>
            <person name="Purcell S."/>
            <person name="Rachupka T."/>
            <person name="Ramasamy U."/>
            <person name="Rameau R."/>
            <person name="Ray V."/>
            <person name="Raymond C."/>
            <person name="Retta R."/>
            <person name="Richardson S."/>
            <person name="Rise C."/>
            <person name="Rodriguez J."/>
            <person name="Rogers J."/>
            <person name="Rogov P."/>
            <person name="Rutman M."/>
            <person name="Schupbach R."/>
            <person name="Seaman C."/>
            <person name="Settipalli S."/>
            <person name="Sharpe T."/>
            <person name="Sheridan J."/>
            <person name="Sherpa N."/>
            <person name="Shi J."/>
            <person name="Smirnov S."/>
            <person name="Smith C."/>
            <person name="Sougnez C."/>
            <person name="Spencer B."/>
            <person name="Stalker J."/>
            <person name="Stange-thomann N."/>
            <person name="Stavropoulos S."/>
            <person name="Stetson K."/>
            <person name="Stone C."/>
            <person name="Stone S."/>
            <person name="Stubbs M."/>
            <person name="Talamas J."/>
            <person name="Tchuinga P."/>
            <person name="Tenzing P."/>
            <person name="Tesfaye S."/>
            <person name="Theodore J."/>
            <person name="Thoulutsang Y."/>
            <person name="Topham K."/>
            <person name="Towey S."/>
            <person name="Tsamla T."/>
            <person name="Tsomo N."/>
            <person name="Vallee D."/>
            <person name="Vassiliev H."/>
            <person name="Venkataraman V."/>
            <person name="Vinson J."/>
            <person name="Vo A."/>
            <person name="Wade C."/>
            <person name="Wang S."/>
            <person name="Wangchuk T."/>
            <person name="Wangdi T."/>
            <person name="Whittaker C."/>
            <person name="Wilkinson J."/>
            <person name="Wu Y."/>
            <person name="Wyman D."/>
            <person name="Yadav S."/>
            <person name="Yang S."/>
            <person name="Yang X."/>
            <person name="Yeager S."/>
            <person name="Yee E."/>
            <person name="Young G."/>
            <person name="Zainoun J."/>
            <person name="Zembeck L."/>
            <person name="Zimmer A."/>
            <person name="Zody M."/>
            <person name="Lander E."/>
        </authorList>
    </citation>
    <scope>NUCLEOTIDE SEQUENCE [LARGE SCALE GENOMIC DNA]</scope>
</reference>
<reference evidence="1" key="2">
    <citation type="submission" date="2025-08" db="UniProtKB">
        <authorList>
            <consortium name="Ensembl"/>
        </authorList>
    </citation>
    <scope>IDENTIFICATION</scope>
</reference>
<dbReference type="GO" id="GO:0019442">
    <property type="term" value="P:L-tryptophan catabolic process to acetyl-CoA"/>
    <property type="evidence" value="ECO:0007669"/>
    <property type="project" value="TreeGrafter"/>
</dbReference>
<name>H2YYY4_CIOSA</name>
<evidence type="ECO:0000313" key="1">
    <source>
        <dbReference type="Ensembl" id="ENSCSAVP00000010545.1"/>
    </source>
</evidence>